<gene>
    <name evidence="1" type="ORF">LSINAPIS_LOCUS10747</name>
</gene>
<accession>A0A5E4QPT0</accession>
<organism evidence="1 2">
    <name type="scientific">Leptidea sinapis</name>
    <dbReference type="NCBI Taxonomy" id="189913"/>
    <lineage>
        <taxon>Eukaryota</taxon>
        <taxon>Metazoa</taxon>
        <taxon>Ecdysozoa</taxon>
        <taxon>Arthropoda</taxon>
        <taxon>Hexapoda</taxon>
        <taxon>Insecta</taxon>
        <taxon>Pterygota</taxon>
        <taxon>Neoptera</taxon>
        <taxon>Endopterygota</taxon>
        <taxon>Lepidoptera</taxon>
        <taxon>Glossata</taxon>
        <taxon>Ditrysia</taxon>
        <taxon>Papilionoidea</taxon>
        <taxon>Pieridae</taxon>
        <taxon>Dismorphiinae</taxon>
        <taxon>Leptidea</taxon>
    </lineage>
</organism>
<protein>
    <submittedName>
        <fullName evidence="1">Uncharacterized protein</fullName>
    </submittedName>
</protein>
<reference evidence="1 2" key="1">
    <citation type="submission" date="2017-07" db="EMBL/GenBank/DDBJ databases">
        <authorList>
            <person name="Talla V."/>
            <person name="Backstrom N."/>
        </authorList>
    </citation>
    <scope>NUCLEOTIDE SEQUENCE [LARGE SCALE GENOMIC DNA]</scope>
</reference>
<proteinExistence type="predicted"/>
<evidence type="ECO:0000313" key="1">
    <source>
        <dbReference type="EMBL" id="VVD00015.1"/>
    </source>
</evidence>
<dbReference type="EMBL" id="FZQP02004444">
    <property type="protein sequence ID" value="VVD00015.1"/>
    <property type="molecule type" value="Genomic_DNA"/>
</dbReference>
<sequence length="223" mass="25232">MREQATRGVAILEIKKAFHCRTTSNSSLLARYVRVDGNHLLADRVDRRRVDLTRDGLDSTLDGLHRRRHNLQFYAKHSAAVLFFDDIADAVCYNWPVCSLVGKQGISEYNRLKKNALSFGGVRVQLICSRVKKLPSYLLAFATIFCPLRSDVAVSPVLPEAASPQLVRYQIPDSIPIQISINILVSFRGGYELWFTNPENVKNEFARLLLSLIGYPTLYTFLS</sequence>
<dbReference type="Proteomes" id="UP000324832">
    <property type="component" value="Unassembled WGS sequence"/>
</dbReference>
<evidence type="ECO:0000313" key="2">
    <source>
        <dbReference type="Proteomes" id="UP000324832"/>
    </source>
</evidence>
<dbReference type="AlphaFoldDB" id="A0A5E4QPT0"/>
<name>A0A5E4QPT0_9NEOP</name>
<keyword evidence="2" id="KW-1185">Reference proteome</keyword>